<evidence type="ECO:0000313" key="2">
    <source>
        <dbReference type="Proteomes" id="UP000821853"/>
    </source>
</evidence>
<accession>A0A9J6GLD0</accession>
<comment type="caution">
    <text evidence="1">The sequence shown here is derived from an EMBL/GenBank/DDBJ whole genome shotgun (WGS) entry which is preliminary data.</text>
</comment>
<reference evidence="1 2" key="1">
    <citation type="journal article" date="2020" name="Cell">
        <title>Large-Scale Comparative Analyses of Tick Genomes Elucidate Their Genetic Diversity and Vector Capacities.</title>
        <authorList>
            <consortium name="Tick Genome and Microbiome Consortium (TIGMIC)"/>
            <person name="Jia N."/>
            <person name="Wang J."/>
            <person name="Shi W."/>
            <person name="Du L."/>
            <person name="Sun Y."/>
            <person name="Zhan W."/>
            <person name="Jiang J.F."/>
            <person name="Wang Q."/>
            <person name="Zhang B."/>
            <person name="Ji P."/>
            <person name="Bell-Sakyi L."/>
            <person name="Cui X.M."/>
            <person name="Yuan T.T."/>
            <person name="Jiang B.G."/>
            <person name="Yang W.F."/>
            <person name="Lam T.T."/>
            <person name="Chang Q.C."/>
            <person name="Ding S.J."/>
            <person name="Wang X.J."/>
            <person name="Zhu J.G."/>
            <person name="Ruan X.D."/>
            <person name="Zhao L."/>
            <person name="Wei J.T."/>
            <person name="Ye R.Z."/>
            <person name="Que T.C."/>
            <person name="Du C.H."/>
            <person name="Zhou Y.H."/>
            <person name="Cheng J.X."/>
            <person name="Dai P.F."/>
            <person name="Guo W.B."/>
            <person name="Han X.H."/>
            <person name="Huang E.J."/>
            <person name="Li L.F."/>
            <person name="Wei W."/>
            <person name="Gao Y.C."/>
            <person name="Liu J.Z."/>
            <person name="Shao H.Z."/>
            <person name="Wang X."/>
            <person name="Wang C.C."/>
            <person name="Yang T.C."/>
            <person name="Huo Q.B."/>
            <person name="Li W."/>
            <person name="Chen H.Y."/>
            <person name="Chen S.E."/>
            <person name="Zhou L.G."/>
            <person name="Ni X.B."/>
            <person name="Tian J.H."/>
            <person name="Sheng Y."/>
            <person name="Liu T."/>
            <person name="Pan Y.S."/>
            <person name="Xia L.Y."/>
            <person name="Li J."/>
            <person name="Zhao F."/>
            <person name="Cao W.C."/>
        </authorList>
    </citation>
    <scope>NUCLEOTIDE SEQUENCE [LARGE SCALE GENOMIC DNA]</scope>
    <source>
        <strain evidence="1">HaeL-2018</strain>
    </source>
</reference>
<dbReference type="Proteomes" id="UP000821853">
    <property type="component" value="Unassembled WGS sequence"/>
</dbReference>
<proteinExistence type="predicted"/>
<protein>
    <submittedName>
        <fullName evidence="1">Uncharacterized protein</fullName>
    </submittedName>
</protein>
<dbReference type="EMBL" id="JABSTR010000009">
    <property type="protein sequence ID" value="KAH9379238.1"/>
    <property type="molecule type" value="Genomic_DNA"/>
</dbReference>
<keyword evidence="2" id="KW-1185">Reference proteome</keyword>
<organism evidence="1 2">
    <name type="scientific">Haemaphysalis longicornis</name>
    <name type="common">Bush tick</name>
    <dbReference type="NCBI Taxonomy" id="44386"/>
    <lineage>
        <taxon>Eukaryota</taxon>
        <taxon>Metazoa</taxon>
        <taxon>Ecdysozoa</taxon>
        <taxon>Arthropoda</taxon>
        <taxon>Chelicerata</taxon>
        <taxon>Arachnida</taxon>
        <taxon>Acari</taxon>
        <taxon>Parasitiformes</taxon>
        <taxon>Ixodida</taxon>
        <taxon>Ixodoidea</taxon>
        <taxon>Ixodidae</taxon>
        <taxon>Haemaphysalinae</taxon>
        <taxon>Haemaphysalis</taxon>
    </lineage>
</organism>
<gene>
    <name evidence="1" type="ORF">HPB48_006342</name>
</gene>
<sequence>MVFRRDGALEEQDHIALEQISAEAGDDGVNPAPVLGEVDVDARHSGLAAPDAPGHQSDRLPRAVVLAHQRAAAVSLQSRPAESKGRADSARRSGTFPAAICACASCWSATLGNCLGQAHAQASGGARSRALGILYFCLVRLAARTEGLI</sequence>
<evidence type="ECO:0000313" key="1">
    <source>
        <dbReference type="EMBL" id="KAH9379238.1"/>
    </source>
</evidence>
<dbReference type="VEuPathDB" id="VectorBase:HLOH_040443"/>
<name>A0A9J6GLD0_HAELO</name>
<dbReference type="AlphaFoldDB" id="A0A9J6GLD0"/>